<dbReference type="Gene3D" id="1.25.40.10">
    <property type="entry name" value="Tetratricopeptide repeat domain"/>
    <property type="match status" value="1"/>
</dbReference>
<dbReference type="SMART" id="SM00028">
    <property type="entry name" value="TPR"/>
    <property type="match status" value="2"/>
</dbReference>
<protein>
    <submittedName>
        <fullName evidence="1">Uncharacterized protein</fullName>
    </submittedName>
</protein>
<dbReference type="SUPFAM" id="SSF48452">
    <property type="entry name" value="TPR-like"/>
    <property type="match status" value="1"/>
</dbReference>
<dbReference type="EMBL" id="UINC01003415">
    <property type="protein sequence ID" value="SVA06138.1"/>
    <property type="molecule type" value="Genomic_DNA"/>
</dbReference>
<reference evidence="1" key="1">
    <citation type="submission" date="2018-05" db="EMBL/GenBank/DDBJ databases">
        <authorList>
            <person name="Lanie J.A."/>
            <person name="Ng W.-L."/>
            <person name="Kazmierczak K.M."/>
            <person name="Andrzejewski T.M."/>
            <person name="Davidsen T.M."/>
            <person name="Wayne K.J."/>
            <person name="Tettelin H."/>
            <person name="Glass J.I."/>
            <person name="Rusch D."/>
            <person name="Podicherti R."/>
            <person name="Tsui H.-C.T."/>
            <person name="Winkler M.E."/>
        </authorList>
    </citation>
    <scope>NUCLEOTIDE SEQUENCE</scope>
</reference>
<dbReference type="InterPro" id="IPR019734">
    <property type="entry name" value="TPR_rpt"/>
</dbReference>
<gene>
    <name evidence="1" type="ORF">METZ01_LOCUS58992</name>
</gene>
<sequence length="161" mass="17938">MGYSLFIGIIVFLLMGPLWAQTDNRTIVGSGNEYLSKGSWAITMGQYDEGIRLTHLGVERYMTSPEDRASAYSNLCAAHAAKGEVDVAIEFCNESLALVGGNWRAYSNRAYAYLLKGLYSEATFDVDTAASINPRSRQVQQIRGMINEVSFRPRVIMEDHQ</sequence>
<proteinExistence type="predicted"/>
<dbReference type="AlphaFoldDB" id="A0A381SS27"/>
<name>A0A381SS27_9ZZZZ</name>
<dbReference type="InterPro" id="IPR011990">
    <property type="entry name" value="TPR-like_helical_dom_sf"/>
</dbReference>
<accession>A0A381SS27</accession>
<organism evidence="1">
    <name type="scientific">marine metagenome</name>
    <dbReference type="NCBI Taxonomy" id="408172"/>
    <lineage>
        <taxon>unclassified sequences</taxon>
        <taxon>metagenomes</taxon>
        <taxon>ecological metagenomes</taxon>
    </lineage>
</organism>
<evidence type="ECO:0000313" key="1">
    <source>
        <dbReference type="EMBL" id="SVA06138.1"/>
    </source>
</evidence>